<dbReference type="AlphaFoldDB" id="A0A162DGH4"/>
<gene>
    <name evidence="1" type="ORF">APZ42_024239</name>
</gene>
<name>A0A162DGH4_9CRUS</name>
<protein>
    <submittedName>
        <fullName evidence="1">Uncharacterized protein</fullName>
    </submittedName>
</protein>
<organism evidence="1 2">
    <name type="scientific">Daphnia magna</name>
    <dbReference type="NCBI Taxonomy" id="35525"/>
    <lineage>
        <taxon>Eukaryota</taxon>
        <taxon>Metazoa</taxon>
        <taxon>Ecdysozoa</taxon>
        <taxon>Arthropoda</taxon>
        <taxon>Crustacea</taxon>
        <taxon>Branchiopoda</taxon>
        <taxon>Diplostraca</taxon>
        <taxon>Cladocera</taxon>
        <taxon>Anomopoda</taxon>
        <taxon>Daphniidae</taxon>
        <taxon>Daphnia</taxon>
    </lineage>
</organism>
<dbReference type="Proteomes" id="UP000076858">
    <property type="component" value="Unassembled WGS sequence"/>
</dbReference>
<dbReference type="EMBL" id="LRGB01001581">
    <property type="protein sequence ID" value="KZS11444.1"/>
    <property type="molecule type" value="Genomic_DNA"/>
</dbReference>
<accession>A0A162DGH4</accession>
<proteinExistence type="predicted"/>
<reference evidence="1 2" key="1">
    <citation type="submission" date="2016-03" db="EMBL/GenBank/DDBJ databases">
        <title>EvidentialGene: Evidence-directed Construction of Genes on Genomes.</title>
        <authorList>
            <person name="Gilbert D.G."/>
            <person name="Choi J.-H."/>
            <person name="Mockaitis K."/>
            <person name="Colbourne J."/>
            <person name="Pfrender M."/>
        </authorList>
    </citation>
    <scope>NUCLEOTIDE SEQUENCE [LARGE SCALE GENOMIC DNA]</scope>
    <source>
        <strain evidence="1 2">Xinb3</strain>
        <tissue evidence="1">Complete organism</tissue>
    </source>
</reference>
<evidence type="ECO:0000313" key="2">
    <source>
        <dbReference type="Proteomes" id="UP000076858"/>
    </source>
</evidence>
<keyword evidence="2" id="KW-1185">Reference proteome</keyword>
<evidence type="ECO:0000313" key="1">
    <source>
        <dbReference type="EMBL" id="KZS11444.1"/>
    </source>
</evidence>
<comment type="caution">
    <text evidence="1">The sequence shown here is derived from an EMBL/GenBank/DDBJ whole genome shotgun (WGS) entry which is preliminary data.</text>
</comment>
<sequence length="70" mass="8020">MALFLRSFQMDDYFQLTQTESIVFVFYGLFPSIGRHPKVRTCPLPTRKTETLPPARGSQKLALIKSSFPL</sequence>